<evidence type="ECO:0000313" key="11">
    <source>
        <dbReference type="Proteomes" id="UP000697995"/>
    </source>
</evidence>
<keyword evidence="5 8" id="KW-0479">Metal-binding</keyword>
<evidence type="ECO:0000259" key="9">
    <source>
        <dbReference type="PROSITE" id="PS51007"/>
    </source>
</evidence>
<evidence type="ECO:0000256" key="3">
    <source>
        <dbReference type="ARBA" id="ARBA00022617"/>
    </source>
</evidence>
<sequence length="166" mass="17063">MQGPAFAAYLAASVLISGLGAVGAALALTPSFGGPELSRGARIYTEECAGCHGASLQGRIAGPPGQRIPPLGVTGHAWQHSDAELFRLVARGSNPGAGSAMPAFDDRLAQAEIEAVLIYVKSHWPARFRYQQAALHPGGDGALVALLRDPDATLPGDCLPAVATTR</sequence>
<dbReference type="SUPFAM" id="SSF46626">
    <property type="entry name" value="Cytochrome c"/>
    <property type="match status" value="1"/>
</dbReference>
<dbReference type="EMBL" id="NRSG01000302">
    <property type="protein sequence ID" value="MBK1661432.1"/>
    <property type="molecule type" value="Genomic_DNA"/>
</dbReference>
<dbReference type="InterPro" id="IPR051459">
    <property type="entry name" value="Cytochrome_c-type_DH"/>
</dbReference>
<keyword evidence="4" id="KW-0679">Respiratory chain</keyword>
<evidence type="ECO:0000256" key="6">
    <source>
        <dbReference type="ARBA" id="ARBA00022982"/>
    </source>
</evidence>
<comment type="caution">
    <text evidence="10">The sequence shown here is derived from an EMBL/GenBank/DDBJ whole genome shotgun (WGS) entry which is preliminary data.</text>
</comment>
<evidence type="ECO:0000256" key="1">
    <source>
        <dbReference type="ARBA" id="ARBA00001926"/>
    </source>
</evidence>
<comment type="cofactor">
    <cofactor evidence="1">
        <name>heme c</name>
        <dbReference type="ChEBI" id="CHEBI:61717"/>
    </cofactor>
</comment>
<keyword evidence="6" id="KW-0249">Electron transport</keyword>
<dbReference type="Gene3D" id="1.10.760.10">
    <property type="entry name" value="Cytochrome c-like domain"/>
    <property type="match status" value="1"/>
</dbReference>
<dbReference type="Pfam" id="PF13442">
    <property type="entry name" value="Cytochrome_CBB3"/>
    <property type="match status" value="1"/>
</dbReference>
<dbReference type="PRINTS" id="PR00605">
    <property type="entry name" value="CYTCHROMECIC"/>
</dbReference>
<keyword evidence="2" id="KW-0813">Transport</keyword>
<evidence type="ECO:0000256" key="5">
    <source>
        <dbReference type="ARBA" id="ARBA00022723"/>
    </source>
</evidence>
<organism evidence="10 11">
    <name type="scientific">Paracraurococcus ruber</name>
    <dbReference type="NCBI Taxonomy" id="77675"/>
    <lineage>
        <taxon>Bacteria</taxon>
        <taxon>Pseudomonadati</taxon>
        <taxon>Pseudomonadota</taxon>
        <taxon>Alphaproteobacteria</taxon>
        <taxon>Acetobacterales</taxon>
        <taxon>Roseomonadaceae</taxon>
        <taxon>Paracraurococcus</taxon>
    </lineage>
</organism>
<dbReference type="InterPro" id="IPR036909">
    <property type="entry name" value="Cyt_c-like_dom_sf"/>
</dbReference>
<evidence type="ECO:0000256" key="2">
    <source>
        <dbReference type="ARBA" id="ARBA00022448"/>
    </source>
</evidence>
<keyword evidence="7 8" id="KW-0408">Iron</keyword>
<evidence type="ECO:0000256" key="4">
    <source>
        <dbReference type="ARBA" id="ARBA00022660"/>
    </source>
</evidence>
<dbReference type="PANTHER" id="PTHR35008">
    <property type="entry name" value="BLL4482 PROTEIN-RELATED"/>
    <property type="match status" value="1"/>
</dbReference>
<dbReference type="PANTHER" id="PTHR35008:SF4">
    <property type="entry name" value="BLL4482 PROTEIN"/>
    <property type="match status" value="1"/>
</dbReference>
<name>A0ABS1D592_9PROT</name>
<feature type="domain" description="Cytochrome c" evidence="9">
    <location>
        <begin position="35"/>
        <end position="124"/>
    </location>
</feature>
<dbReference type="InterPro" id="IPR009056">
    <property type="entry name" value="Cyt_c-like_dom"/>
</dbReference>
<evidence type="ECO:0000256" key="8">
    <source>
        <dbReference type="PROSITE-ProRule" id="PRU00433"/>
    </source>
</evidence>
<dbReference type="PROSITE" id="PS51007">
    <property type="entry name" value="CYTC"/>
    <property type="match status" value="1"/>
</dbReference>
<keyword evidence="11" id="KW-1185">Reference proteome</keyword>
<evidence type="ECO:0000256" key="7">
    <source>
        <dbReference type="ARBA" id="ARBA00023004"/>
    </source>
</evidence>
<dbReference type="InterPro" id="IPR008168">
    <property type="entry name" value="Cyt_C_IC"/>
</dbReference>
<dbReference type="Proteomes" id="UP000697995">
    <property type="component" value="Unassembled WGS sequence"/>
</dbReference>
<protein>
    <recommendedName>
        <fullName evidence="9">Cytochrome c domain-containing protein</fullName>
    </recommendedName>
</protein>
<evidence type="ECO:0000313" key="10">
    <source>
        <dbReference type="EMBL" id="MBK1661432.1"/>
    </source>
</evidence>
<accession>A0ABS1D592</accession>
<proteinExistence type="predicted"/>
<reference evidence="10 11" key="1">
    <citation type="journal article" date="2020" name="Microorganisms">
        <title>Osmotic Adaptation and Compatible Solute Biosynthesis of Phototrophic Bacteria as Revealed from Genome Analyses.</title>
        <authorList>
            <person name="Imhoff J.F."/>
            <person name="Rahn T."/>
            <person name="Kunzel S."/>
            <person name="Keller A."/>
            <person name="Neulinger S.C."/>
        </authorList>
    </citation>
    <scope>NUCLEOTIDE SEQUENCE [LARGE SCALE GENOMIC DNA]</scope>
    <source>
        <strain evidence="10 11">DSM 15382</strain>
    </source>
</reference>
<gene>
    <name evidence="10" type="ORF">CKO45_24800</name>
</gene>
<keyword evidence="3 8" id="KW-0349">Heme</keyword>